<evidence type="ECO:0000313" key="2">
    <source>
        <dbReference type="EMBL" id="MFH6599934.1"/>
    </source>
</evidence>
<name>A0ABW7MH02_9GAMM</name>
<reference evidence="2 3" key="1">
    <citation type="submission" date="2024-09" db="EMBL/GenBank/DDBJ databases">
        <title>Elucidation of the Bokeelamides from Bacteria Associated with Moon Snail Egg Collars.</title>
        <authorList>
            <person name="Campbell R."/>
            <person name="Piedl K."/>
            <person name="Mevers E."/>
        </authorList>
    </citation>
    <scope>NUCLEOTIDE SEQUENCE [LARGE SCALE GENOMIC DNA]</scope>
    <source>
        <strain evidence="2 3">EM133</strain>
    </source>
</reference>
<dbReference type="Proteomes" id="UP001609932">
    <property type="component" value="Unassembled WGS sequence"/>
</dbReference>
<dbReference type="Pfam" id="PF13503">
    <property type="entry name" value="DUF4123"/>
    <property type="match status" value="1"/>
</dbReference>
<feature type="domain" description="DUF4123" evidence="1">
    <location>
        <begin position="20"/>
        <end position="135"/>
    </location>
</feature>
<organism evidence="2 3">
    <name type="scientific">Ectopseudomonas khazarica</name>
    <dbReference type="NCBI Taxonomy" id="2502979"/>
    <lineage>
        <taxon>Bacteria</taxon>
        <taxon>Pseudomonadati</taxon>
        <taxon>Pseudomonadota</taxon>
        <taxon>Gammaproteobacteria</taxon>
        <taxon>Pseudomonadales</taxon>
        <taxon>Pseudomonadaceae</taxon>
        <taxon>Ectopseudomonas</taxon>
    </lineage>
</organism>
<sequence>MPTHDLHQLPSDLPWDAPAYLLLDGVSVETLPKRLYEWADSPDFDVLYLETPWAELSDVSPCLIRLSGPHDNALAAFVQNSHEEWGYLLFSQASREALLKHLRWLVCVNHPLGEKMLLRLADPAVMHALLNQAKEDNDATLFGPIEQIVASDRIENAWHRHQRPGSTFITQQDRPYQLSDKQLDSLGDVAFRSILIRLDVHMRDYFPHYQTTLNPTQRRQHVRSLAERAYNLGFNSEYDITLYANIFGLLGADALDRHPDIATLLHQPSSLTPTQRIEQAADLAYARASSAERTS</sequence>
<dbReference type="EMBL" id="JBHEGD010000001">
    <property type="protein sequence ID" value="MFH6599934.1"/>
    <property type="molecule type" value="Genomic_DNA"/>
</dbReference>
<proteinExistence type="predicted"/>
<dbReference type="RefSeq" id="WP_395273181.1">
    <property type="nucleotide sequence ID" value="NZ_JBHEGD010000001.1"/>
</dbReference>
<comment type="caution">
    <text evidence="2">The sequence shown here is derived from an EMBL/GenBank/DDBJ whole genome shotgun (WGS) entry which is preliminary data.</text>
</comment>
<gene>
    <name evidence="2" type="ORF">ACEVAQ_14575</name>
</gene>
<evidence type="ECO:0000313" key="3">
    <source>
        <dbReference type="Proteomes" id="UP001609932"/>
    </source>
</evidence>
<accession>A0ABW7MH02</accession>
<evidence type="ECO:0000259" key="1">
    <source>
        <dbReference type="Pfam" id="PF13503"/>
    </source>
</evidence>
<protein>
    <submittedName>
        <fullName evidence="2">DUF4123 domain-containing protein</fullName>
    </submittedName>
</protein>
<keyword evidence="3" id="KW-1185">Reference proteome</keyword>
<dbReference type="InterPro" id="IPR025391">
    <property type="entry name" value="DUF4123"/>
</dbReference>